<name>A0ABQ1IWN1_9SPHN</name>
<evidence type="ECO:0000313" key="3">
    <source>
        <dbReference type="Proteomes" id="UP000614261"/>
    </source>
</evidence>
<evidence type="ECO:0000313" key="2">
    <source>
        <dbReference type="EMBL" id="GGB54245.1"/>
    </source>
</evidence>
<dbReference type="EMBL" id="BMGD01000001">
    <property type="protein sequence ID" value="GGB54245.1"/>
    <property type="molecule type" value="Genomic_DNA"/>
</dbReference>
<organism evidence="2 3">
    <name type="scientific">Blastomonas aquatica</name>
    <dbReference type="NCBI Taxonomy" id="1510276"/>
    <lineage>
        <taxon>Bacteria</taxon>
        <taxon>Pseudomonadati</taxon>
        <taxon>Pseudomonadota</taxon>
        <taxon>Alphaproteobacteria</taxon>
        <taxon>Sphingomonadales</taxon>
        <taxon>Sphingomonadaceae</taxon>
        <taxon>Blastomonas</taxon>
    </lineage>
</organism>
<comment type="caution">
    <text evidence="2">The sequence shown here is derived from an EMBL/GenBank/DDBJ whole genome shotgun (WGS) entry which is preliminary data.</text>
</comment>
<keyword evidence="1" id="KW-0472">Membrane</keyword>
<gene>
    <name evidence="2" type="ORF">GCM10010833_06120</name>
</gene>
<reference evidence="3" key="1">
    <citation type="journal article" date="2019" name="Int. J. Syst. Evol. Microbiol.">
        <title>The Global Catalogue of Microorganisms (GCM) 10K type strain sequencing project: providing services to taxonomists for standard genome sequencing and annotation.</title>
        <authorList>
            <consortium name="The Broad Institute Genomics Platform"/>
            <consortium name="The Broad Institute Genome Sequencing Center for Infectious Disease"/>
            <person name="Wu L."/>
            <person name="Ma J."/>
        </authorList>
    </citation>
    <scope>NUCLEOTIDE SEQUENCE [LARGE SCALE GENOMIC DNA]</scope>
    <source>
        <strain evidence="3">CGMCC 1.12851</strain>
    </source>
</reference>
<feature type="transmembrane region" description="Helical" evidence="1">
    <location>
        <begin position="40"/>
        <end position="61"/>
    </location>
</feature>
<evidence type="ECO:0008006" key="4">
    <source>
        <dbReference type="Google" id="ProtNLM"/>
    </source>
</evidence>
<keyword evidence="1" id="KW-1133">Transmembrane helix</keyword>
<dbReference type="Proteomes" id="UP000614261">
    <property type="component" value="Unassembled WGS sequence"/>
</dbReference>
<keyword evidence="1" id="KW-0812">Transmembrane</keyword>
<keyword evidence="3" id="KW-1185">Reference proteome</keyword>
<feature type="transmembrane region" description="Helical" evidence="1">
    <location>
        <begin position="110"/>
        <end position="128"/>
    </location>
</feature>
<evidence type="ECO:0000256" key="1">
    <source>
        <dbReference type="SAM" id="Phobius"/>
    </source>
</evidence>
<feature type="transmembrane region" description="Helical" evidence="1">
    <location>
        <begin position="12"/>
        <end position="34"/>
    </location>
</feature>
<feature type="transmembrane region" description="Helical" evidence="1">
    <location>
        <begin position="82"/>
        <end position="104"/>
    </location>
</feature>
<protein>
    <recommendedName>
        <fullName evidence="4">DUF2178 domain-containing protein</fullName>
    </recommendedName>
</protein>
<proteinExistence type="predicted"/>
<accession>A0ABQ1IWN1</accession>
<sequence length="145" mass="16243">MRAKDHPAMRRYIRRFIPITFVYLASIMLATAMIPDNAPASVLTIALALVPGLAVLGWLWAMGRLLIELDDEYLRMLEVRKFLVATAITLAVTSVWGILELYAADIPRMAIFYVFPMWCVGLVVGQIVNRSAFGDQDSCHLASDR</sequence>